<keyword evidence="3" id="KW-1185">Reference proteome</keyword>
<name>A0A9R0UE47_AMYMS</name>
<feature type="domain" description="HTH asnC-type" evidence="1">
    <location>
        <begin position="7"/>
        <end position="39"/>
    </location>
</feature>
<evidence type="ECO:0000313" key="2">
    <source>
        <dbReference type="EMBL" id="AEK47535.1"/>
    </source>
</evidence>
<gene>
    <name evidence="2" type="ordered locus">RAM_45350</name>
</gene>
<dbReference type="Gene3D" id="1.10.10.10">
    <property type="entry name" value="Winged helix-like DNA-binding domain superfamily/Winged helix DNA-binding domain"/>
    <property type="match status" value="1"/>
</dbReference>
<proteinExistence type="predicted"/>
<dbReference type="Proteomes" id="UP000006138">
    <property type="component" value="Chromosome"/>
</dbReference>
<evidence type="ECO:0000259" key="1">
    <source>
        <dbReference type="Pfam" id="PF13404"/>
    </source>
</evidence>
<dbReference type="KEGG" id="amn:RAM_45350"/>
<sequence length="52" mass="5747">MVESGLLDELDRRLAHALQLDGRASFSTIASVLGVSDQPPWLATVEPTCRHW</sequence>
<protein>
    <submittedName>
        <fullName evidence="2">Lrp/AsnC family transcriptional regulator</fullName>
    </submittedName>
</protein>
<reference evidence="2 3" key="1">
    <citation type="journal article" date="2011" name="J. Bacteriol.">
        <title>Whole genome sequence of the rifamycin B-producing strain Amycolatopsis mediterranei S699.</title>
        <authorList>
            <person name="Verma M."/>
            <person name="Kaur J."/>
            <person name="Kumar M."/>
            <person name="Kumari K."/>
            <person name="Saxena A."/>
            <person name="Anand S."/>
            <person name="Nigam A."/>
            <person name="Ravi V."/>
            <person name="Raghuvanshi S."/>
            <person name="Khurana P."/>
            <person name="Tyagi A.K."/>
            <person name="Khurana J.P."/>
            <person name="Lal R."/>
        </authorList>
    </citation>
    <scope>NUCLEOTIDE SEQUENCE [LARGE SCALE GENOMIC DNA]</scope>
    <source>
        <strain evidence="2 3">S699</strain>
    </source>
</reference>
<dbReference type="InterPro" id="IPR000485">
    <property type="entry name" value="AsnC-type_HTH_dom"/>
</dbReference>
<dbReference type="Pfam" id="PF13404">
    <property type="entry name" value="HTH_AsnC-type"/>
    <property type="match status" value="1"/>
</dbReference>
<dbReference type="AlphaFoldDB" id="A0A9R0UE47"/>
<organism evidence="2 3">
    <name type="scientific">Amycolatopsis mediterranei (strain S699)</name>
    <name type="common">Nocardia mediterranei</name>
    <dbReference type="NCBI Taxonomy" id="713604"/>
    <lineage>
        <taxon>Bacteria</taxon>
        <taxon>Bacillati</taxon>
        <taxon>Actinomycetota</taxon>
        <taxon>Actinomycetes</taxon>
        <taxon>Pseudonocardiales</taxon>
        <taxon>Pseudonocardiaceae</taxon>
        <taxon>Amycolatopsis</taxon>
    </lineage>
</organism>
<dbReference type="GO" id="GO:0043565">
    <property type="term" value="F:sequence-specific DNA binding"/>
    <property type="evidence" value="ECO:0007669"/>
    <property type="project" value="InterPro"/>
</dbReference>
<dbReference type="InterPro" id="IPR036388">
    <property type="entry name" value="WH-like_DNA-bd_sf"/>
</dbReference>
<evidence type="ECO:0000313" key="3">
    <source>
        <dbReference type="Proteomes" id="UP000006138"/>
    </source>
</evidence>
<dbReference type="EMBL" id="CP002896">
    <property type="protein sequence ID" value="AEK47535.1"/>
    <property type="molecule type" value="Genomic_DNA"/>
</dbReference>
<accession>A0A9R0UE47</accession>